<keyword evidence="3" id="KW-1185">Reference proteome</keyword>
<dbReference type="EMBL" id="JAXBLV010000228">
    <property type="protein sequence ID" value="MDY3563013.1"/>
    <property type="molecule type" value="Genomic_DNA"/>
</dbReference>
<evidence type="ECO:0000313" key="2">
    <source>
        <dbReference type="EMBL" id="MDY3563013.1"/>
    </source>
</evidence>
<organism evidence="2 3">
    <name type="scientific">Gemmata algarum</name>
    <dbReference type="NCBI Taxonomy" id="2975278"/>
    <lineage>
        <taxon>Bacteria</taxon>
        <taxon>Pseudomonadati</taxon>
        <taxon>Planctomycetota</taxon>
        <taxon>Planctomycetia</taxon>
        <taxon>Gemmatales</taxon>
        <taxon>Gemmataceae</taxon>
        <taxon>Gemmata</taxon>
    </lineage>
</organism>
<sequence length="79" mass="7693">MRTSMRTQVRGSGSGSSGATCSRSGFSPSTRSPTRMDSMGRVRRTFGPADAEASGPGGGDGAAATGGVGGPASRVWAGA</sequence>
<evidence type="ECO:0000256" key="1">
    <source>
        <dbReference type="SAM" id="MobiDB-lite"/>
    </source>
</evidence>
<proteinExistence type="predicted"/>
<feature type="compositionally biased region" description="Polar residues" evidence="1">
    <location>
        <begin position="19"/>
        <end position="35"/>
    </location>
</feature>
<accession>A0ABU5F605</accession>
<feature type="region of interest" description="Disordered" evidence="1">
    <location>
        <begin position="1"/>
        <end position="79"/>
    </location>
</feature>
<protein>
    <submittedName>
        <fullName evidence="2">Uncharacterized protein</fullName>
    </submittedName>
</protein>
<evidence type="ECO:0000313" key="3">
    <source>
        <dbReference type="Proteomes" id="UP001272242"/>
    </source>
</evidence>
<feature type="compositionally biased region" description="Polar residues" evidence="1">
    <location>
        <begin position="1"/>
        <end position="10"/>
    </location>
</feature>
<dbReference type="Proteomes" id="UP001272242">
    <property type="component" value="Unassembled WGS sequence"/>
</dbReference>
<name>A0ABU5F605_9BACT</name>
<comment type="caution">
    <text evidence="2">The sequence shown here is derived from an EMBL/GenBank/DDBJ whole genome shotgun (WGS) entry which is preliminary data.</text>
</comment>
<reference evidence="3" key="1">
    <citation type="journal article" date="2023" name="Mar. Drugs">
        <title>Gemmata algarum, a Novel Planctomycete Isolated from an Algal Mat, Displays Antimicrobial Activity.</title>
        <authorList>
            <person name="Kumar G."/>
            <person name="Kallscheuer N."/>
            <person name="Kashif M."/>
            <person name="Ahamad S."/>
            <person name="Jagadeeshwari U."/>
            <person name="Pannikurungottu S."/>
            <person name="Haufschild T."/>
            <person name="Kabuu M."/>
            <person name="Sasikala C."/>
            <person name="Jogler C."/>
            <person name="Ramana C."/>
        </authorList>
    </citation>
    <scope>NUCLEOTIDE SEQUENCE [LARGE SCALE GENOMIC DNA]</scope>
    <source>
        <strain evidence="3">JC673</strain>
    </source>
</reference>
<feature type="compositionally biased region" description="Gly residues" evidence="1">
    <location>
        <begin position="55"/>
        <end position="70"/>
    </location>
</feature>
<dbReference type="RefSeq" id="WP_320689275.1">
    <property type="nucleotide sequence ID" value="NZ_JAXBLV010000228.1"/>
</dbReference>
<gene>
    <name evidence="2" type="ORF">R5W23_004496</name>
</gene>